<evidence type="ECO:0000256" key="2">
    <source>
        <dbReference type="ARBA" id="ARBA00023002"/>
    </source>
</evidence>
<dbReference type="PANTHER" id="PTHR11496:SF102">
    <property type="entry name" value="ALCOHOL DEHYDROGENASE 4"/>
    <property type="match status" value="1"/>
</dbReference>
<dbReference type="InterPro" id="IPR001670">
    <property type="entry name" value="ADH_Fe/GldA"/>
</dbReference>
<proteinExistence type="inferred from homology"/>
<feature type="domain" description="Fe-containing alcohol dehydrogenase-like C-terminal" evidence="4">
    <location>
        <begin position="187"/>
        <end position="387"/>
    </location>
</feature>
<dbReference type="Pfam" id="PF25137">
    <property type="entry name" value="ADH_Fe_C"/>
    <property type="match status" value="1"/>
</dbReference>
<reference evidence="5 6" key="1">
    <citation type="submission" date="2023-09" db="EMBL/GenBank/DDBJ databases">
        <authorList>
            <person name="Rey-Velasco X."/>
        </authorList>
    </citation>
    <scope>NUCLEOTIDE SEQUENCE [LARGE SCALE GENOMIC DNA]</scope>
    <source>
        <strain evidence="5 6">P117</strain>
    </source>
</reference>
<keyword evidence="2" id="KW-0560">Oxidoreductase</keyword>
<dbReference type="SUPFAM" id="SSF56796">
    <property type="entry name" value="Dehydroquinate synthase-like"/>
    <property type="match status" value="1"/>
</dbReference>
<dbReference type="Pfam" id="PF00465">
    <property type="entry name" value="Fe-ADH"/>
    <property type="match status" value="1"/>
</dbReference>
<dbReference type="RefSeq" id="WP_311369743.1">
    <property type="nucleotide sequence ID" value="NZ_JAVRHX010000005.1"/>
</dbReference>
<evidence type="ECO:0000259" key="4">
    <source>
        <dbReference type="Pfam" id="PF25137"/>
    </source>
</evidence>
<dbReference type="Proteomes" id="UP001253545">
    <property type="component" value="Unassembled WGS sequence"/>
</dbReference>
<evidence type="ECO:0000259" key="3">
    <source>
        <dbReference type="Pfam" id="PF00465"/>
    </source>
</evidence>
<dbReference type="CDD" id="cd08193">
    <property type="entry name" value="HVD"/>
    <property type="match status" value="1"/>
</dbReference>
<dbReference type="Gene3D" id="1.20.1090.10">
    <property type="entry name" value="Dehydroquinate synthase-like - alpha domain"/>
    <property type="match status" value="1"/>
</dbReference>
<comment type="caution">
    <text evidence="5">The sequence shown here is derived from an EMBL/GenBank/DDBJ whole genome shotgun (WGS) entry which is preliminary data.</text>
</comment>
<dbReference type="EMBL" id="JAVRHX010000005">
    <property type="protein sequence ID" value="MDT0596224.1"/>
    <property type="molecule type" value="Genomic_DNA"/>
</dbReference>
<gene>
    <name evidence="5" type="ORF">RM552_15320</name>
</gene>
<dbReference type="Gene3D" id="3.40.50.1970">
    <property type="match status" value="1"/>
</dbReference>
<accession>A0ABU2ZXC5</accession>
<dbReference type="InterPro" id="IPR039697">
    <property type="entry name" value="Alcohol_dehydrogenase_Fe"/>
</dbReference>
<dbReference type="PANTHER" id="PTHR11496">
    <property type="entry name" value="ALCOHOL DEHYDROGENASE"/>
    <property type="match status" value="1"/>
</dbReference>
<evidence type="ECO:0000256" key="1">
    <source>
        <dbReference type="ARBA" id="ARBA00007358"/>
    </source>
</evidence>
<dbReference type="InterPro" id="IPR056798">
    <property type="entry name" value="ADH_Fe_C"/>
</dbReference>
<name>A0ABU2ZXC5_9ALTE</name>
<keyword evidence="6" id="KW-1185">Reference proteome</keyword>
<comment type="similarity">
    <text evidence="1">Belongs to the iron-containing alcohol dehydrogenase family.</text>
</comment>
<protein>
    <submittedName>
        <fullName evidence="5">Iron-containing alcohol dehydrogenase</fullName>
    </submittedName>
</protein>
<organism evidence="5 6">
    <name type="scientific">Glaciecola petra</name>
    <dbReference type="NCBI Taxonomy" id="3075602"/>
    <lineage>
        <taxon>Bacteria</taxon>
        <taxon>Pseudomonadati</taxon>
        <taxon>Pseudomonadota</taxon>
        <taxon>Gammaproteobacteria</taxon>
        <taxon>Alteromonadales</taxon>
        <taxon>Alteromonadaceae</taxon>
        <taxon>Glaciecola</taxon>
    </lineage>
</organism>
<feature type="domain" description="Alcohol dehydrogenase iron-type/glycerol dehydrogenase GldA" evidence="3">
    <location>
        <begin position="10"/>
        <end position="175"/>
    </location>
</feature>
<evidence type="ECO:0000313" key="5">
    <source>
        <dbReference type="EMBL" id="MDT0596224.1"/>
    </source>
</evidence>
<sequence>MQTFSFITTKKIISKIGGTSNCAHYCNDLGIKHPLIVSDPSIVNLGLIDELTTSLKRNNIAYEIFDKIMPDPSDDIILEGTQFARDNTVDGVIGFGGGSSLDAAKAISVLLSGQQNLSSMYGIDQIKVERSPLILIPTTAGTGSEVTPISILTTGETTKSALVSEKLLPDIALLDAQLTLNLPPAVTASCGIDAMVHAIEAFTSKEKKNDYSDMLAHQALKLLSRNIETATHQGKCLTARQNMLLGACLAGQAFANAPVGAVHALAYPLGGHFKIPHGQSNAIVLPHVLRFNASHANDLYAELCPSILPESSANRLANNCDATENLSYYFQQLMNGLGLSSRLRSYSITENHLSMLAEDAMQQTRLLGNNPKPVTFEDALQIYQQAY</sequence>
<evidence type="ECO:0000313" key="6">
    <source>
        <dbReference type="Proteomes" id="UP001253545"/>
    </source>
</evidence>